<name>A0AAD6SMY4_9AGAR</name>
<dbReference type="AlphaFoldDB" id="A0AAD6SMY4"/>
<sequence>MPCRPMLPSDDQSAFVIAERGPDNRSIPALRPNPGLKSVRFLEAILRWVMDPNQNTPEPRPLSIRTLVSNRTRVLASYPIESQKRWKISRRPPSLIARLFPIRRYDTAVACLYRIYGFAVLHHNIRFRNEIEYFCHRPSPQRFRTHAILNLPSQFLIVFLAVNLDPPISVYSEEVYLFTLCTRWQIDRFRSSGPGPRLTSFLRSATFLNSPTRASEPKASPPWARHVWELCGVYTTGVVFILGFNAPPLPLFHLGFSGLPRDAPAYVTNFDELRARPKNWETPSPWAEKTPPLDQPLRIDAREGDPGLNSHLKEMEITMKAPHYLFA</sequence>
<organism evidence="1 2">
    <name type="scientific">Mycena alexandri</name>
    <dbReference type="NCBI Taxonomy" id="1745969"/>
    <lineage>
        <taxon>Eukaryota</taxon>
        <taxon>Fungi</taxon>
        <taxon>Dikarya</taxon>
        <taxon>Basidiomycota</taxon>
        <taxon>Agaricomycotina</taxon>
        <taxon>Agaricomycetes</taxon>
        <taxon>Agaricomycetidae</taxon>
        <taxon>Agaricales</taxon>
        <taxon>Marasmiineae</taxon>
        <taxon>Mycenaceae</taxon>
        <taxon>Mycena</taxon>
    </lineage>
</organism>
<accession>A0AAD6SMY4</accession>
<gene>
    <name evidence="1" type="ORF">C8F04DRAFT_1237129</name>
</gene>
<evidence type="ECO:0000313" key="1">
    <source>
        <dbReference type="EMBL" id="KAJ7029230.1"/>
    </source>
</evidence>
<protein>
    <submittedName>
        <fullName evidence="1">Uncharacterized protein</fullName>
    </submittedName>
</protein>
<reference evidence="1" key="1">
    <citation type="submission" date="2023-03" db="EMBL/GenBank/DDBJ databases">
        <title>Massive genome expansion in bonnet fungi (Mycena s.s.) driven by repeated elements and novel gene families across ecological guilds.</title>
        <authorList>
            <consortium name="Lawrence Berkeley National Laboratory"/>
            <person name="Harder C.B."/>
            <person name="Miyauchi S."/>
            <person name="Viragh M."/>
            <person name="Kuo A."/>
            <person name="Thoen E."/>
            <person name="Andreopoulos B."/>
            <person name="Lu D."/>
            <person name="Skrede I."/>
            <person name="Drula E."/>
            <person name="Henrissat B."/>
            <person name="Morin E."/>
            <person name="Kohler A."/>
            <person name="Barry K."/>
            <person name="LaButti K."/>
            <person name="Morin E."/>
            <person name="Salamov A."/>
            <person name="Lipzen A."/>
            <person name="Mereny Z."/>
            <person name="Hegedus B."/>
            <person name="Baldrian P."/>
            <person name="Stursova M."/>
            <person name="Weitz H."/>
            <person name="Taylor A."/>
            <person name="Grigoriev I.V."/>
            <person name="Nagy L.G."/>
            <person name="Martin F."/>
            <person name="Kauserud H."/>
        </authorList>
    </citation>
    <scope>NUCLEOTIDE SEQUENCE</scope>
    <source>
        <strain evidence="1">CBHHK200</strain>
    </source>
</reference>
<keyword evidence="2" id="KW-1185">Reference proteome</keyword>
<dbReference type="EMBL" id="JARJCM010000103">
    <property type="protein sequence ID" value="KAJ7029230.1"/>
    <property type="molecule type" value="Genomic_DNA"/>
</dbReference>
<comment type="caution">
    <text evidence="1">The sequence shown here is derived from an EMBL/GenBank/DDBJ whole genome shotgun (WGS) entry which is preliminary data.</text>
</comment>
<proteinExistence type="predicted"/>
<evidence type="ECO:0000313" key="2">
    <source>
        <dbReference type="Proteomes" id="UP001218188"/>
    </source>
</evidence>
<dbReference type="Proteomes" id="UP001218188">
    <property type="component" value="Unassembled WGS sequence"/>
</dbReference>